<comment type="caution">
    <text evidence="2">The sequence shown here is derived from an EMBL/GenBank/DDBJ whole genome shotgun (WGS) entry which is preliminary data.</text>
</comment>
<keyword evidence="1" id="KW-0732">Signal</keyword>
<evidence type="ECO:0000313" key="2">
    <source>
        <dbReference type="EMBL" id="CAH0375276.1"/>
    </source>
</evidence>
<evidence type="ECO:0008006" key="4">
    <source>
        <dbReference type="Google" id="ProtNLM"/>
    </source>
</evidence>
<feature type="signal peptide" evidence="1">
    <location>
        <begin position="1"/>
        <end position="24"/>
    </location>
</feature>
<protein>
    <recommendedName>
        <fullName evidence="4">Protein kinase domain-containing protein</fullName>
    </recommendedName>
</protein>
<dbReference type="InterPro" id="IPR011009">
    <property type="entry name" value="Kinase-like_dom_sf"/>
</dbReference>
<dbReference type="SUPFAM" id="SSF56112">
    <property type="entry name" value="Protein kinase-like (PK-like)"/>
    <property type="match status" value="1"/>
</dbReference>
<evidence type="ECO:0000313" key="3">
    <source>
        <dbReference type="Proteomes" id="UP000789595"/>
    </source>
</evidence>
<organism evidence="2 3">
    <name type="scientific">Pelagomonas calceolata</name>
    <dbReference type="NCBI Taxonomy" id="35677"/>
    <lineage>
        <taxon>Eukaryota</taxon>
        <taxon>Sar</taxon>
        <taxon>Stramenopiles</taxon>
        <taxon>Ochrophyta</taxon>
        <taxon>Pelagophyceae</taxon>
        <taxon>Pelagomonadales</taxon>
        <taxon>Pelagomonadaceae</taxon>
        <taxon>Pelagomonas</taxon>
    </lineage>
</organism>
<feature type="chain" id="PRO_5035269479" description="Protein kinase domain-containing protein" evidence="1">
    <location>
        <begin position="25"/>
        <end position="1015"/>
    </location>
</feature>
<reference evidence="2" key="1">
    <citation type="submission" date="2021-11" db="EMBL/GenBank/DDBJ databases">
        <authorList>
            <consortium name="Genoscope - CEA"/>
            <person name="William W."/>
        </authorList>
    </citation>
    <scope>NUCLEOTIDE SEQUENCE</scope>
</reference>
<evidence type="ECO:0000256" key="1">
    <source>
        <dbReference type="SAM" id="SignalP"/>
    </source>
</evidence>
<dbReference type="EMBL" id="CAKKNE010000004">
    <property type="protein sequence ID" value="CAH0375276.1"/>
    <property type="molecule type" value="Genomic_DNA"/>
</dbReference>
<accession>A0A8J2SQK6</accession>
<dbReference type="AlphaFoldDB" id="A0A8J2SQK6"/>
<gene>
    <name evidence="2" type="ORF">PECAL_4P26030</name>
</gene>
<name>A0A8J2SQK6_9STRA</name>
<dbReference type="Proteomes" id="UP000789595">
    <property type="component" value="Unassembled WGS sequence"/>
</dbReference>
<sequence>MSLGSRQTMMLLLLRLLLLRAAEAKAEAKAEARSKPAFRRGGPTAAIDRGMLATRPAQNVSAATAAIDRWFQIHQNNESYAPKAWTVAKPDDVPRPWHEIGASSKSKTVYRATVNGKSVIVKGRKMRKDGWTGDARHDQGGGVLYLEMVYLEALRGRPGIPELLGAWWDGPHVVLVVADGGEAIGEGPSGVGTAPNVMTAAFDARARNQPLALARSILECFGSWALDFLQDDLKAQQFTMDAHGTVFMVDGPKVAPDRPLGRAIHEAWGKKVDHGSKGDHGALDGAKHKCKRDADCPFTKESHSCRGAGTCAPGTRGAPEARGKCHNTHYQQGPQHSQHHHLHHCVPLSEKTHVYDVANRPWLLPYIAAKAADPAAGEFLRSLIRLAGRGRPDDRPSFRELVDRIDAFVKAPVPFKLGPKACLYESEVIQSNKRRRKAFWDYASVSFTDLGHAGGVLVDGVVQRLCDDRGLACWQSQVDGHGKDVPVPAHLGEEVVDRTKNKYGPLTAEDAEDSGSLDILDGEFPFNVTRVHQALPPKVFAFTVVEDAWRVVESLYVDGGRADDPDAFVNASFPHGVQRHVQRLAGLQFVPGSAITRSQCDRALRNLDEFDLIVDAASLATGGLRDLAAVLHGLYDVEAPRVATVKPVGDLAVAPSLRARVLEDSWCHAEVYAAARSKPAFRQGGFFRARGTLATWPAQNVSAPTAAIDRFFRARETPAPWRIQNVSAPWKQIGHASKAKVVYRARVDGRPVIVKQNRKSGDGGGTTLYMELVYLESLRGRPGVPELLGAWWEASRLTYATVDGGEPISAEVPPLRTGARRFATWAQKRPLRLARSLLACFWSWASAGWFLDDFKDHQFTLTDDGDVYLVDGPRALATSPVARAAVREWSKVSQLQADSVVKCARDADCPRTHYSHSCSDPDHACEPGARAAPEAGGKCLAGTCMRLSEKTHVFDVANRPWLLPGIAARAEDPAAGDFLRSLIRLANQTLPEDRPSFAELLDRLDQFEKSHRRRA</sequence>
<keyword evidence="3" id="KW-1185">Reference proteome</keyword>
<proteinExistence type="predicted"/>